<dbReference type="Proteomes" id="UP001433508">
    <property type="component" value="Unassembled WGS sequence"/>
</dbReference>
<organism evidence="1 2">
    <name type="scientific">Lipomyces kononenkoae</name>
    <name type="common">Yeast</name>
    <dbReference type="NCBI Taxonomy" id="34357"/>
    <lineage>
        <taxon>Eukaryota</taxon>
        <taxon>Fungi</taxon>
        <taxon>Dikarya</taxon>
        <taxon>Ascomycota</taxon>
        <taxon>Saccharomycotina</taxon>
        <taxon>Lipomycetes</taxon>
        <taxon>Lipomycetales</taxon>
        <taxon>Lipomycetaceae</taxon>
        <taxon>Lipomyces</taxon>
    </lineage>
</organism>
<comment type="caution">
    <text evidence="1">The sequence shown here is derived from an EMBL/GenBank/DDBJ whole genome shotgun (WGS) entry which is preliminary data.</text>
</comment>
<proteinExistence type="predicted"/>
<feature type="non-terminal residue" evidence="1">
    <location>
        <position position="1"/>
    </location>
</feature>
<keyword evidence="2" id="KW-1185">Reference proteome</keyword>
<dbReference type="EMBL" id="MU971442">
    <property type="protein sequence ID" value="KAK9234913.1"/>
    <property type="molecule type" value="Genomic_DNA"/>
</dbReference>
<reference evidence="2" key="1">
    <citation type="journal article" date="2024" name="Front. Bioeng. Biotechnol.">
        <title>Genome-scale model development and genomic sequencing of the oleaginous clade Lipomyces.</title>
        <authorList>
            <person name="Czajka J.J."/>
            <person name="Han Y."/>
            <person name="Kim J."/>
            <person name="Mondo S.J."/>
            <person name="Hofstad B.A."/>
            <person name="Robles A."/>
            <person name="Haridas S."/>
            <person name="Riley R."/>
            <person name="LaButti K."/>
            <person name="Pangilinan J."/>
            <person name="Andreopoulos W."/>
            <person name="Lipzen A."/>
            <person name="Yan J."/>
            <person name="Wang M."/>
            <person name="Ng V."/>
            <person name="Grigoriev I.V."/>
            <person name="Spatafora J.W."/>
            <person name="Magnuson J.K."/>
            <person name="Baker S.E."/>
            <person name="Pomraning K.R."/>
        </authorList>
    </citation>
    <scope>NUCLEOTIDE SEQUENCE [LARGE SCALE GENOMIC DNA]</scope>
    <source>
        <strain evidence="2">CBS 7786</strain>
    </source>
</reference>
<accession>A0ACC3STD9</accession>
<protein>
    <submittedName>
        <fullName evidence="1">Uncharacterized protein</fullName>
    </submittedName>
</protein>
<sequence length="94" mass="11053">AEYLRTLVLHHVLSSSCLILRSIKIAYYYQQFDYFLIDIICFCSLRLRRMLIEIPKRWIEDTLHRTALKYTAGLSCVSGSLLQQIKLSRLGMKL</sequence>
<evidence type="ECO:0000313" key="2">
    <source>
        <dbReference type="Proteomes" id="UP001433508"/>
    </source>
</evidence>
<gene>
    <name evidence="1" type="ORF">V1525DRAFT_349337</name>
</gene>
<name>A0ACC3STD9_LIPKO</name>
<evidence type="ECO:0000313" key="1">
    <source>
        <dbReference type="EMBL" id="KAK9234913.1"/>
    </source>
</evidence>